<evidence type="ECO:0000313" key="2">
    <source>
        <dbReference type="Proteomes" id="UP000032279"/>
    </source>
</evidence>
<keyword evidence="2" id="KW-1185">Reference proteome</keyword>
<proteinExistence type="predicted"/>
<sequence>MNNAELLALFDDCTVSDGIIINRINSVNRFTYTEIDELSPAANDNLQRWFDNSHNAQLHYLGKSAHRTLVALYLSQEFRKRGQNYGDFIYSVRER</sequence>
<dbReference type="PATRIC" id="fig|1335616.4.peg.390"/>
<name>A0A0D1ABJ3_9LACO</name>
<evidence type="ECO:0000313" key="1">
    <source>
        <dbReference type="EMBL" id="KIS04051.1"/>
    </source>
</evidence>
<dbReference type="STRING" id="1335616.WDC_0390"/>
<organism evidence="1 2">
    <name type="scientific">Paucilactobacillus wasatchensis</name>
    <dbReference type="NCBI Taxonomy" id="1335616"/>
    <lineage>
        <taxon>Bacteria</taxon>
        <taxon>Bacillati</taxon>
        <taxon>Bacillota</taxon>
        <taxon>Bacilli</taxon>
        <taxon>Lactobacillales</taxon>
        <taxon>Lactobacillaceae</taxon>
        <taxon>Paucilactobacillus</taxon>
    </lineage>
</organism>
<reference evidence="1 2" key="1">
    <citation type="submission" date="2013-08" db="EMBL/GenBank/DDBJ databases">
        <title>Lactobacillus wasatchii sp. WDC04, a late gas producing bacteria isolated from aged chedder cheese.</title>
        <authorList>
            <person name="Oberg C.J."/>
            <person name="Culumber M."/>
            <person name="McMahon D.J."/>
            <person name="Broadbent J.R."/>
            <person name="Oberg T.S."/>
            <person name="Ortaki F."/>
        </authorList>
    </citation>
    <scope>NUCLEOTIDE SEQUENCE [LARGE SCALE GENOMIC DNA]</scope>
    <source>
        <strain evidence="1 2">WDC04</strain>
    </source>
</reference>
<comment type="caution">
    <text evidence="1">The sequence shown here is derived from an EMBL/GenBank/DDBJ whole genome shotgun (WGS) entry which is preliminary data.</text>
</comment>
<dbReference type="Proteomes" id="UP000032279">
    <property type="component" value="Unassembled WGS sequence"/>
</dbReference>
<gene>
    <name evidence="1" type="ORF">WDC_0390</name>
</gene>
<accession>A0A0D1ABJ3</accession>
<dbReference type="RefSeq" id="WP_044010115.1">
    <property type="nucleotide sequence ID" value="NZ_AWTT01000005.1"/>
</dbReference>
<dbReference type="AlphaFoldDB" id="A0A0D1ABJ3"/>
<protein>
    <submittedName>
        <fullName evidence="1">Uncharacterized protein</fullName>
    </submittedName>
</protein>
<dbReference type="EMBL" id="AWTT01000005">
    <property type="protein sequence ID" value="KIS04051.1"/>
    <property type="molecule type" value="Genomic_DNA"/>
</dbReference>